<evidence type="ECO:0000313" key="2">
    <source>
        <dbReference type="EMBL" id="KAJ8317582.1"/>
    </source>
</evidence>
<feature type="compositionally biased region" description="Low complexity" evidence="1">
    <location>
        <begin position="29"/>
        <end position="50"/>
    </location>
</feature>
<evidence type="ECO:0008006" key="4">
    <source>
        <dbReference type="Google" id="ProtNLM"/>
    </source>
</evidence>
<feature type="region of interest" description="Disordered" evidence="1">
    <location>
        <begin position="1"/>
        <end position="68"/>
    </location>
</feature>
<proteinExistence type="predicted"/>
<organism evidence="2 3">
    <name type="scientific">Tegillarca granosa</name>
    <name type="common">Malaysian cockle</name>
    <name type="synonym">Anadara granosa</name>
    <dbReference type="NCBI Taxonomy" id="220873"/>
    <lineage>
        <taxon>Eukaryota</taxon>
        <taxon>Metazoa</taxon>
        <taxon>Spiralia</taxon>
        <taxon>Lophotrochozoa</taxon>
        <taxon>Mollusca</taxon>
        <taxon>Bivalvia</taxon>
        <taxon>Autobranchia</taxon>
        <taxon>Pteriomorphia</taxon>
        <taxon>Arcoida</taxon>
        <taxon>Arcoidea</taxon>
        <taxon>Arcidae</taxon>
        <taxon>Tegillarca</taxon>
    </lineage>
</organism>
<evidence type="ECO:0000256" key="1">
    <source>
        <dbReference type="SAM" id="MobiDB-lite"/>
    </source>
</evidence>
<dbReference type="Proteomes" id="UP001217089">
    <property type="component" value="Unassembled WGS sequence"/>
</dbReference>
<feature type="compositionally biased region" description="Low complexity" evidence="1">
    <location>
        <begin position="1"/>
        <end position="21"/>
    </location>
</feature>
<dbReference type="PANTHER" id="PTHR21207:SF1">
    <property type="entry name" value="PACRG-LIKE PROTEIN"/>
    <property type="match status" value="1"/>
</dbReference>
<reference evidence="2 3" key="1">
    <citation type="submission" date="2022-12" db="EMBL/GenBank/DDBJ databases">
        <title>Chromosome-level genome of Tegillarca granosa.</title>
        <authorList>
            <person name="Kim J."/>
        </authorList>
    </citation>
    <scope>NUCLEOTIDE SEQUENCE [LARGE SCALE GENOMIC DNA]</scope>
    <source>
        <strain evidence="2">Teg-2019</strain>
        <tissue evidence="2">Adductor muscle</tissue>
    </source>
</reference>
<protein>
    <recommendedName>
        <fullName evidence="4">PACRG-like protein</fullName>
    </recommendedName>
</protein>
<name>A0ABQ9FLR9_TEGGR</name>
<dbReference type="InterPro" id="IPR019399">
    <property type="entry name" value="Parkin_co-regulated_protein"/>
</dbReference>
<sequence length="186" mass="19548">MASSTPSSAKSGSSGRGSSISKTPPNSAGKKSTSNRTTSGSSSDSAVGKSQKFSKPSDKLNPKTIDPFASSKKTQSAFAAVYANGGVPCRLVHGSVKHKIAWDTPPELVQFDPILVTLAESHSDPSVFEAGLEATLQLSDAISKKMMDKKYRDRVTDALQRLEQNGGKDALPVIKAKAPTYSSIFG</sequence>
<accession>A0ABQ9FLR9</accession>
<gene>
    <name evidence="2" type="ORF">KUTeg_005486</name>
</gene>
<dbReference type="PANTHER" id="PTHR21207">
    <property type="entry name" value="PARKIN COREGULATED GENE PROTEIN PARK2 COREGULATED"/>
    <property type="match status" value="1"/>
</dbReference>
<comment type="caution">
    <text evidence="2">The sequence shown here is derived from an EMBL/GenBank/DDBJ whole genome shotgun (WGS) entry which is preliminary data.</text>
</comment>
<dbReference type="Pfam" id="PF10274">
    <property type="entry name" value="ParcG"/>
    <property type="match status" value="2"/>
</dbReference>
<evidence type="ECO:0000313" key="3">
    <source>
        <dbReference type="Proteomes" id="UP001217089"/>
    </source>
</evidence>
<keyword evidence="3" id="KW-1185">Reference proteome</keyword>
<dbReference type="EMBL" id="JARBDR010000246">
    <property type="protein sequence ID" value="KAJ8317582.1"/>
    <property type="molecule type" value="Genomic_DNA"/>
</dbReference>